<feature type="compositionally biased region" description="Basic and acidic residues" evidence="1">
    <location>
        <begin position="1"/>
        <end position="17"/>
    </location>
</feature>
<feature type="region of interest" description="Disordered" evidence="1">
    <location>
        <begin position="1"/>
        <end position="24"/>
    </location>
</feature>
<dbReference type="Proteomes" id="UP000019812">
    <property type="component" value="Unassembled WGS sequence"/>
</dbReference>
<dbReference type="AlphaFoldDB" id="A0A084XY43"/>
<reference evidence="2 3" key="1">
    <citation type="submission" date="2014-07" db="EMBL/GenBank/DDBJ databases">
        <title>Expanding our view of genomic diversity in Candidatus Accumulibacter clades.</title>
        <authorList>
            <person name="Skennerton C.T."/>
            <person name="Barr J.J."/>
            <person name="Slater F.R."/>
            <person name="Bond P.L."/>
            <person name="Tyson G.W."/>
        </authorList>
    </citation>
    <scope>NUCLEOTIDE SEQUENCE [LARGE SCALE GENOMIC DNA]</scope>
    <source>
        <strain evidence="3">SK-01</strain>
    </source>
</reference>
<comment type="caution">
    <text evidence="2">The sequence shown here is derived from an EMBL/GenBank/DDBJ whole genome shotgun (WGS) entry which is preliminary data.</text>
</comment>
<evidence type="ECO:0000313" key="3">
    <source>
        <dbReference type="Proteomes" id="UP000019812"/>
    </source>
</evidence>
<sequence length="278" mass="29994">MRVEQHAQQRRDQHHPGDAVFGEQGDQVLRVDEHRLRDEHARHAVQQGAEQFPQRIDEVEGGLAGGDIAGNEGIFPPHPGQAVEELALLDQNALWSPGRARGEHHVAQAGGARRADRASGCLAGDCRPVAVETQHLGVVRGQYCQPAGLGEKQCDGAVFEHGRDALTRVAGVDRHVAAPRLENRQDGDEQLGGAFHRDADQGFMSDANLAQVVRKLAGTLVEFPVAQARVGAENGRRVGTAVRLYLEKARQRRIGRVVAVGGVPLVDKLPPFAVAKQA</sequence>
<dbReference type="AntiFam" id="ANF00178">
    <property type="entry name" value="Shadow ORF (opposite dhbF)"/>
</dbReference>
<gene>
    <name evidence="2" type="ORF">CAPSK01_003145</name>
</gene>
<accession>A0A084XY43</accession>
<organism evidence="2 3">
    <name type="scientific">Candidatus Accumulibacter vicinus</name>
    <dbReference type="NCBI Taxonomy" id="2954382"/>
    <lineage>
        <taxon>Bacteria</taxon>
        <taxon>Pseudomonadati</taxon>
        <taxon>Pseudomonadota</taxon>
        <taxon>Betaproteobacteria</taxon>
        <taxon>Candidatus Accumulibacter</taxon>
    </lineage>
</organism>
<protein>
    <submittedName>
        <fullName evidence="2">Uncharacterized protein</fullName>
    </submittedName>
</protein>
<evidence type="ECO:0000256" key="1">
    <source>
        <dbReference type="SAM" id="MobiDB-lite"/>
    </source>
</evidence>
<evidence type="ECO:0000313" key="2">
    <source>
        <dbReference type="EMBL" id="KFB67387.1"/>
    </source>
</evidence>
<name>A0A084XY43_9PROT</name>
<dbReference type="EMBL" id="JDSS02000028">
    <property type="protein sequence ID" value="KFB67387.1"/>
    <property type="molecule type" value="Genomic_DNA"/>
</dbReference>
<proteinExistence type="predicted"/>
<dbReference type="STRING" id="1457154.CAPSK01_003145"/>